<evidence type="ECO:0000313" key="2">
    <source>
        <dbReference type="Proteomes" id="UP000009017"/>
    </source>
</evidence>
<protein>
    <submittedName>
        <fullName evidence="1">Uncharacterized protein</fullName>
    </submittedName>
</protein>
<dbReference type="EMBL" id="AIMA01000018">
    <property type="protein sequence ID" value="EJF88602.1"/>
    <property type="molecule type" value="Genomic_DNA"/>
</dbReference>
<proteinExistence type="predicted"/>
<dbReference type="SUPFAM" id="SSF117143">
    <property type="entry name" value="Flagellar hook protein flgE"/>
    <property type="match status" value="1"/>
</dbReference>
<keyword evidence="2" id="KW-1185">Reference proteome</keyword>
<dbReference type="AlphaFoldDB" id="J1JUH6"/>
<evidence type="ECO:0000313" key="1">
    <source>
        <dbReference type="EMBL" id="EJF88602.1"/>
    </source>
</evidence>
<accession>J1JUH6</accession>
<dbReference type="HOGENOM" id="CLU_3077152_0_0_5"/>
<dbReference type="PATRIC" id="fig|1094557.3.peg.1106"/>
<sequence>MGVRTAAVRKVNMQGAFVQIGNVLDLAINGNGWFEVQDPNGNVFIHVQVLLT</sequence>
<organism evidence="1 2">
    <name type="scientific">Bartonella melophagi K-2C</name>
    <dbReference type="NCBI Taxonomy" id="1094557"/>
    <lineage>
        <taxon>Bacteria</taxon>
        <taxon>Pseudomonadati</taxon>
        <taxon>Pseudomonadota</taxon>
        <taxon>Alphaproteobacteria</taxon>
        <taxon>Hyphomicrobiales</taxon>
        <taxon>Bartonellaceae</taxon>
        <taxon>Bartonella</taxon>
    </lineage>
</organism>
<reference evidence="1 2" key="1">
    <citation type="submission" date="2012-03" db="EMBL/GenBank/DDBJ databases">
        <title>The Genome Sequence of Bartonella melophagi K-2C.</title>
        <authorList>
            <consortium name="The Broad Institute Genome Sequencing Platform"/>
            <consortium name="The Broad Institute Genome Sequencing Center for Infectious Disease"/>
            <person name="Feldgarden M."/>
            <person name="Kirby J."/>
            <person name="Kosoy M."/>
            <person name="Birtles R."/>
            <person name="Probert W.S."/>
            <person name="Chiaraviglio L."/>
            <person name="Young S.K."/>
            <person name="Zeng Q."/>
            <person name="Gargeya S."/>
            <person name="Fitzgerald M."/>
            <person name="Haas B."/>
            <person name="Abouelleil A."/>
            <person name="Alvarado L."/>
            <person name="Arachchi H.M."/>
            <person name="Berlin A."/>
            <person name="Chapman S.B."/>
            <person name="Gearin G."/>
            <person name="Goldberg J."/>
            <person name="Griggs A."/>
            <person name="Gujja S."/>
            <person name="Hansen M."/>
            <person name="Heiman D."/>
            <person name="Howarth C."/>
            <person name="Larimer J."/>
            <person name="Lui A."/>
            <person name="MacDonald P.J.P."/>
            <person name="McCowen C."/>
            <person name="Montmayeur A."/>
            <person name="Murphy C."/>
            <person name="Neiman D."/>
            <person name="Pearson M."/>
            <person name="Priest M."/>
            <person name="Roberts A."/>
            <person name="Saif S."/>
            <person name="Shea T."/>
            <person name="Sisk P."/>
            <person name="Stolte C."/>
            <person name="Sykes S."/>
            <person name="Wortman J."/>
            <person name="Nusbaum C."/>
            <person name="Birren B."/>
        </authorList>
    </citation>
    <scope>NUCLEOTIDE SEQUENCE [LARGE SCALE GENOMIC DNA]</scope>
    <source>
        <strain evidence="1 2">K-2C</strain>
    </source>
</reference>
<gene>
    <name evidence="1" type="ORF">ME3_01060</name>
</gene>
<dbReference type="InterPro" id="IPR037925">
    <property type="entry name" value="FlgE/F/G-like"/>
</dbReference>
<comment type="caution">
    <text evidence="1">The sequence shown here is derived from an EMBL/GenBank/DDBJ whole genome shotgun (WGS) entry which is preliminary data.</text>
</comment>
<dbReference type="Proteomes" id="UP000009017">
    <property type="component" value="Unassembled WGS sequence"/>
</dbReference>
<name>J1JUH6_9HYPH</name>